<feature type="non-terminal residue" evidence="1">
    <location>
        <position position="1"/>
    </location>
</feature>
<organism evidence="1 2">
    <name type="scientific">Modestobacter versicolor</name>
    <dbReference type="NCBI Taxonomy" id="429133"/>
    <lineage>
        <taxon>Bacteria</taxon>
        <taxon>Bacillati</taxon>
        <taxon>Actinomycetota</taxon>
        <taxon>Actinomycetes</taxon>
        <taxon>Geodermatophilales</taxon>
        <taxon>Geodermatophilaceae</taxon>
        <taxon>Modestobacter</taxon>
    </lineage>
</organism>
<accession>A0A323V1Y4</accession>
<dbReference type="RefSeq" id="WP_181429012.1">
    <property type="nucleotide sequence ID" value="NZ_QKNV01000685.1"/>
</dbReference>
<comment type="caution">
    <text evidence="1">The sequence shown here is derived from an EMBL/GenBank/DDBJ whole genome shotgun (WGS) entry which is preliminary data.</text>
</comment>
<reference evidence="1 2" key="1">
    <citation type="submission" date="2018-06" db="EMBL/GenBank/DDBJ databases">
        <title>Draft genome sequence of Modestobacter versicolor CP153-2.</title>
        <authorList>
            <person name="Gundlapally S.R."/>
        </authorList>
    </citation>
    <scope>NUCLEOTIDE SEQUENCE [LARGE SCALE GENOMIC DNA]</scope>
    <source>
        <strain evidence="1 2">CP153-2</strain>
    </source>
</reference>
<evidence type="ECO:0000313" key="1">
    <source>
        <dbReference type="EMBL" id="PZA18757.1"/>
    </source>
</evidence>
<proteinExistence type="predicted"/>
<dbReference type="EMBL" id="QKNV01000685">
    <property type="protein sequence ID" value="PZA18757.1"/>
    <property type="molecule type" value="Genomic_DNA"/>
</dbReference>
<dbReference type="AlphaFoldDB" id="A0A323V1Y4"/>
<keyword evidence="2" id="KW-1185">Reference proteome</keyword>
<evidence type="ECO:0000313" key="2">
    <source>
        <dbReference type="Proteomes" id="UP000247602"/>
    </source>
</evidence>
<dbReference type="Proteomes" id="UP000247602">
    <property type="component" value="Unassembled WGS sequence"/>
</dbReference>
<protein>
    <submittedName>
        <fullName evidence="1">Uncharacterized protein</fullName>
    </submittedName>
</protein>
<feature type="non-terminal residue" evidence="1">
    <location>
        <position position="150"/>
    </location>
</feature>
<name>A0A323V1Y4_9ACTN</name>
<gene>
    <name evidence="1" type="ORF">DMO24_24390</name>
</gene>
<sequence length="150" mass="15814">SEKVRIAQRRVNDPAIIANTRAYRAAVEELAVAEGERADALKKIESFTGLAAGARNLIAVTAAGAAFGLGLQTIDLAMQGVQQIAKPLFDEFTGYSETSRKLTGTLADQARASQNNISTTVQLAAAQAGLSRSARGLVTPLIEQRTETEA</sequence>